<accession>A0AAN8ILV9</accession>
<reference evidence="2 3" key="1">
    <citation type="submission" date="2019-10" db="EMBL/GenBank/DDBJ databases">
        <title>Assembly and Annotation for the nematode Trichostrongylus colubriformis.</title>
        <authorList>
            <person name="Martin J."/>
        </authorList>
    </citation>
    <scope>NUCLEOTIDE SEQUENCE [LARGE SCALE GENOMIC DNA]</scope>
    <source>
        <strain evidence="2">G859</strain>
        <tissue evidence="2">Whole worm</tissue>
    </source>
</reference>
<evidence type="ECO:0000313" key="2">
    <source>
        <dbReference type="EMBL" id="KAK5975468.1"/>
    </source>
</evidence>
<evidence type="ECO:0000256" key="1">
    <source>
        <dbReference type="SAM" id="MobiDB-lite"/>
    </source>
</evidence>
<dbReference type="Proteomes" id="UP001331761">
    <property type="component" value="Unassembled WGS sequence"/>
</dbReference>
<organism evidence="2 3">
    <name type="scientific">Trichostrongylus colubriformis</name>
    <name type="common">Black scour worm</name>
    <dbReference type="NCBI Taxonomy" id="6319"/>
    <lineage>
        <taxon>Eukaryota</taxon>
        <taxon>Metazoa</taxon>
        <taxon>Ecdysozoa</taxon>
        <taxon>Nematoda</taxon>
        <taxon>Chromadorea</taxon>
        <taxon>Rhabditida</taxon>
        <taxon>Rhabditina</taxon>
        <taxon>Rhabditomorpha</taxon>
        <taxon>Strongyloidea</taxon>
        <taxon>Trichostrongylidae</taxon>
        <taxon>Trichostrongylus</taxon>
    </lineage>
</organism>
<feature type="compositionally biased region" description="Basic and acidic residues" evidence="1">
    <location>
        <begin position="13"/>
        <end position="34"/>
    </location>
</feature>
<proteinExistence type="predicted"/>
<dbReference type="EMBL" id="WIXE01013000">
    <property type="protein sequence ID" value="KAK5975468.1"/>
    <property type="molecule type" value="Genomic_DNA"/>
</dbReference>
<feature type="compositionally biased region" description="Basic residues" evidence="1">
    <location>
        <begin position="152"/>
        <end position="162"/>
    </location>
</feature>
<feature type="region of interest" description="Disordered" evidence="1">
    <location>
        <begin position="1"/>
        <end position="46"/>
    </location>
</feature>
<dbReference type="AlphaFoldDB" id="A0AAN8ILV9"/>
<feature type="compositionally biased region" description="Polar residues" evidence="1">
    <location>
        <begin position="175"/>
        <end position="188"/>
    </location>
</feature>
<feature type="compositionally biased region" description="Basic residues" evidence="1">
    <location>
        <begin position="1"/>
        <end position="12"/>
    </location>
</feature>
<feature type="region of interest" description="Disordered" evidence="1">
    <location>
        <begin position="287"/>
        <end position="308"/>
    </location>
</feature>
<comment type="caution">
    <text evidence="2">The sequence shown here is derived from an EMBL/GenBank/DDBJ whole genome shotgun (WGS) entry which is preliminary data.</text>
</comment>
<protein>
    <submittedName>
        <fullName evidence="2">Uncharacterized protein</fullName>
    </submittedName>
</protein>
<feature type="region of interest" description="Disordered" evidence="1">
    <location>
        <begin position="151"/>
        <end position="256"/>
    </location>
</feature>
<name>A0AAN8ILV9_TRICO</name>
<sequence>MVRRKIIRKFKRGKEQREHRKESKKHEKTGDTAHSEGSSDDEQNCVMSNVGSLTAPVNTPTEALQSLPYLLDQSFGGICNLTDALSKYADIYLRTIAQSSQIDVSEEAVNTSLEILTKRWMLANDSTILNKRRSDELQAEMKALNKQFNKLCLKKHTPKRQKNLSTGKEKEKHQTVLQQTPKKQQVLRQQPPKKPETLPQETPKRQQTLPSQTPKKQEAKPQQIPKKQQTLPICKEKPRVKAPATKTKAQGSQLASNPLEEFRTTLRAVEKYAGKRKPFFAAAKNGLIPIPPLPEQKRVPTVTANPKEGGEAECEFRFFVTLEV</sequence>
<gene>
    <name evidence="2" type="ORF">GCK32_015907</name>
</gene>
<keyword evidence="3" id="KW-1185">Reference proteome</keyword>
<feature type="compositionally biased region" description="Polar residues" evidence="1">
    <location>
        <begin position="205"/>
        <end position="214"/>
    </location>
</feature>
<feature type="compositionally biased region" description="Polar residues" evidence="1">
    <location>
        <begin position="247"/>
        <end position="256"/>
    </location>
</feature>
<evidence type="ECO:0000313" key="3">
    <source>
        <dbReference type="Proteomes" id="UP001331761"/>
    </source>
</evidence>